<comment type="similarity">
    <text evidence="1 5">Belongs to the MreC family.</text>
</comment>
<protein>
    <recommendedName>
        <fullName evidence="2 5">Cell shape-determining protein MreC</fullName>
    </recommendedName>
    <alternativeName>
        <fullName evidence="4 5">Cell shape protein MreC</fullName>
    </alternativeName>
</protein>
<dbReference type="Proteomes" id="UP000198623">
    <property type="component" value="Unassembled WGS sequence"/>
</dbReference>
<evidence type="ECO:0000256" key="6">
    <source>
        <dbReference type="SAM" id="MobiDB-lite"/>
    </source>
</evidence>
<accession>A0A1I2UII2</accession>
<dbReference type="EMBL" id="FOOU01000013">
    <property type="protein sequence ID" value="SFG76935.1"/>
    <property type="molecule type" value="Genomic_DNA"/>
</dbReference>
<dbReference type="InterPro" id="IPR055342">
    <property type="entry name" value="MreC_beta-barrel_core"/>
</dbReference>
<comment type="function">
    <text evidence="5">Involved in formation and maintenance of cell shape.</text>
</comment>
<keyword evidence="3 5" id="KW-0133">Cell shape</keyword>
<dbReference type="GO" id="GO:0008360">
    <property type="term" value="P:regulation of cell shape"/>
    <property type="evidence" value="ECO:0007669"/>
    <property type="project" value="UniProtKB-KW"/>
</dbReference>
<dbReference type="OrthoDB" id="9808025at2"/>
<dbReference type="InterPro" id="IPR007221">
    <property type="entry name" value="MreC"/>
</dbReference>
<dbReference type="InterPro" id="IPR042177">
    <property type="entry name" value="Cell/Rod_1"/>
</dbReference>
<organism evidence="8 9">
    <name type="scientific">Neptunomonas qingdaonensis</name>
    <dbReference type="NCBI Taxonomy" id="1045558"/>
    <lineage>
        <taxon>Bacteria</taxon>
        <taxon>Pseudomonadati</taxon>
        <taxon>Pseudomonadota</taxon>
        <taxon>Gammaproteobacteria</taxon>
        <taxon>Oceanospirillales</taxon>
        <taxon>Oceanospirillaceae</taxon>
        <taxon>Neptunomonas</taxon>
    </lineage>
</organism>
<feature type="region of interest" description="Disordered" evidence="6">
    <location>
        <begin position="273"/>
        <end position="296"/>
    </location>
</feature>
<proteinExistence type="inferred from homology"/>
<evidence type="ECO:0000256" key="1">
    <source>
        <dbReference type="ARBA" id="ARBA00009369"/>
    </source>
</evidence>
<name>A0A1I2UII2_9GAMM</name>
<evidence type="ECO:0000313" key="9">
    <source>
        <dbReference type="Proteomes" id="UP000198623"/>
    </source>
</evidence>
<feature type="domain" description="Rod shape-determining protein MreC beta-barrel core" evidence="7">
    <location>
        <begin position="123"/>
        <end position="268"/>
    </location>
</feature>
<sequence length="296" mass="32875">MKPIFKGGIPRLFFIVLVLLAILFIVSDLNSSRTREARSVLSLVMTPVQWLVDLPTRVADDLSDVLVSRRSLVRDNIQLRSEVILLDEQVQQMSALTTENLRLRELLSGRQRIKNEVQLAELIGVNPDPFQHQIILGKGQEDGVFLGQPVLDARGVLGQVVDVSHYTCRVMLITDARHALPVEINRNGFRAIALGKGTLDELELEHVPDTADVRVGDLLVSSGLGGRFPYGYPVAKVTSVVRDPGRPFSIVKAVPAARLDKSRHLLLVEPVSENREEPLQDTLQNPVLPEEKKADE</sequence>
<dbReference type="GO" id="GO:0005886">
    <property type="term" value="C:plasma membrane"/>
    <property type="evidence" value="ECO:0007669"/>
    <property type="project" value="TreeGrafter"/>
</dbReference>
<evidence type="ECO:0000259" key="7">
    <source>
        <dbReference type="Pfam" id="PF04085"/>
    </source>
</evidence>
<dbReference type="NCBIfam" id="TIGR00219">
    <property type="entry name" value="mreC"/>
    <property type="match status" value="1"/>
</dbReference>
<dbReference type="PANTHER" id="PTHR34138">
    <property type="entry name" value="CELL SHAPE-DETERMINING PROTEIN MREC"/>
    <property type="match status" value="1"/>
</dbReference>
<evidence type="ECO:0000256" key="3">
    <source>
        <dbReference type="ARBA" id="ARBA00022960"/>
    </source>
</evidence>
<keyword evidence="9" id="KW-1185">Reference proteome</keyword>
<dbReference type="RefSeq" id="WP_090729389.1">
    <property type="nucleotide sequence ID" value="NZ_FOOU01000013.1"/>
</dbReference>
<reference evidence="9" key="1">
    <citation type="submission" date="2016-10" db="EMBL/GenBank/DDBJ databases">
        <authorList>
            <person name="Varghese N."/>
            <person name="Submissions S."/>
        </authorList>
    </citation>
    <scope>NUCLEOTIDE SEQUENCE [LARGE SCALE GENOMIC DNA]</scope>
    <source>
        <strain evidence="9">CGMCC 1.10971</strain>
    </source>
</reference>
<gene>
    <name evidence="8" type="ORF">SAMN05216175_11348</name>
</gene>
<evidence type="ECO:0000256" key="2">
    <source>
        <dbReference type="ARBA" id="ARBA00013855"/>
    </source>
</evidence>
<dbReference type="Pfam" id="PF04085">
    <property type="entry name" value="MreC"/>
    <property type="match status" value="1"/>
</dbReference>
<dbReference type="PANTHER" id="PTHR34138:SF1">
    <property type="entry name" value="CELL SHAPE-DETERMINING PROTEIN MREC"/>
    <property type="match status" value="1"/>
</dbReference>
<evidence type="ECO:0000256" key="4">
    <source>
        <dbReference type="ARBA" id="ARBA00032089"/>
    </source>
</evidence>
<dbReference type="STRING" id="1045558.SAMN05216175_11348"/>
<evidence type="ECO:0000313" key="8">
    <source>
        <dbReference type="EMBL" id="SFG76935.1"/>
    </source>
</evidence>
<dbReference type="PIRSF" id="PIRSF038471">
    <property type="entry name" value="MreC"/>
    <property type="match status" value="1"/>
</dbReference>
<dbReference type="FunFam" id="2.40.10.350:FF:000002">
    <property type="entry name" value="Cell shape-determining protein MreC"/>
    <property type="match status" value="1"/>
</dbReference>
<evidence type="ECO:0000256" key="5">
    <source>
        <dbReference type="PIRNR" id="PIRNR038471"/>
    </source>
</evidence>
<dbReference type="InterPro" id="IPR042175">
    <property type="entry name" value="Cell/Rod_MreC_2"/>
</dbReference>
<dbReference type="AlphaFoldDB" id="A0A1I2UII2"/>
<dbReference type="Gene3D" id="2.40.10.350">
    <property type="entry name" value="Rod shape-determining protein MreC, domain 2"/>
    <property type="match status" value="1"/>
</dbReference>
<dbReference type="Gene3D" id="2.40.10.340">
    <property type="entry name" value="Rod shape-determining protein MreC, domain 1"/>
    <property type="match status" value="1"/>
</dbReference>